<reference evidence="2" key="1">
    <citation type="submission" date="2022-01" db="EMBL/GenBank/DDBJ databases">
        <authorList>
            <person name="Jo J.-H."/>
            <person name="Im W.-T."/>
        </authorList>
    </citation>
    <scope>NUCLEOTIDE SEQUENCE</scope>
    <source>
        <strain evidence="2">NA20</strain>
    </source>
</reference>
<feature type="domain" description="MobA/VirD2-like nuclease" evidence="1">
    <location>
        <begin position="4"/>
        <end position="74"/>
    </location>
</feature>
<organism evidence="2 3">
    <name type="scientific">Terrimonas ginsenosidimutans</name>
    <dbReference type="NCBI Taxonomy" id="2908004"/>
    <lineage>
        <taxon>Bacteria</taxon>
        <taxon>Pseudomonadati</taxon>
        <taxon>Bacteroidota</taxon>
        <taxon>Chitinophagia</taxon>
        <taxon>Chitinophagales</taxon>
        <taxon>Chitinophagaceae</taxon>
        <taxon>Terrimonas</taxon>
    </lineage>
</organism>
<comment type="caution">
    <text evidence="2">The sequence shown here is derived from an EMBL/GenBank/DDBJ whole genome shotgun (WGS) entry which is preliminary data.</text>
</comment>
<keyword evidence="3" id="KW-1185">Reference proteome</keyword>
<name>A0ABS9KSF3_9BACT</name>
<evidence type="ECO:0000259" key="1">
    <source>
        <dbReference type="Pfam" id="PF03432"/>
    </source>
</evidence>
<dbReference type="EMBL" id="JAKLTR010000007">
    <property type="protein sequence ID" value="MCG2615258.1"/>
    <property type="molecule type" value="Genomic_DNA"/>
</dbReference>
<dbReference type="InterPro" id="IPR005094">
    <property type="entry name" value="Endonuclease_MobA/VirD2"/>
</dbReference>
<protein>
    <submittedName>
        <fullName evidence="2">Relaxase/mobilization nuclease domain-containing protein</fullName>
    </submittedName>
</protein>
<sequence length="342" mass="39246">MADEIQIEIARRYMRGIGFGDQPYLVYRHDDAGHPHLHIVTTNIRFDGTRIDLHNLGRNASAQTRKQVEEEFGLVKAEGRGQQAQPIEQSIQRQKAQYGKRPTKSEITRVLRLVIDQYEYSSLEELNAILGLYNVVADRGSPGSKMFEQEGLVFQLLDEQGEKVSASIKASALYMQPTLKKLQAKMKRNTELKKPHAKRVRSAIDFALLKKKAPDLNYLVGALAKLQIQVLFRQTGEGFIYGMTFIDHQSKVVYNGSDLGKSYSAKNILERCQLPAWKRPVSLRPERKWLPPLRSLNPLTLFIDLGRMVTEWMAPEVYSRTFVVDGIPYAYRKTKKRKRLKK</sequence>
<proteinExistence type="predicted"/>
<dbReference type="Proteomes" id="UP001165367">
    <property type="component" value="Unassembled WGS sequence"/>
</dbReference>
<evidence type="ECO:0000313" key="3">
    <source>
        <dbReference type="Proteomes" id="UP001165367"/>
    </source>
</evidence>
<dbReference type="Pfam" id="PF03432">
    <property type="entry name" value="Relaxase"/>
    <property type="match status" value="1"/>
</dbReference>
<accession>A0ABS9KSF3</accession>
<evidence type="ECO:0000313" key="2">
    <source>
        <dbReference type="EMBL" id="MCG2615258.1"/>
    </source>
</evidence>
<gene>
    <name evidence="2" type="ORF">LZZ85_13235</name>
</gene>